<evidence type="ECO:0000313" key="2">
    <source>
        <dbReference type="Proteomes" id="UP000244926"/>
    </source>
</evidence>
<evidence type="ECO:0008006" key="3">
    <source>
        <dbReference type="Google" id="ProtNLM"/>
    </source>
</evidence>
<dbReference type="OrthoDB" id="17799at2"/>
<accession>A0A2R8FB96</accession>
<reference evidence="2" key="1">
    <citation type="submission" date="2017-11" db="EMBL/GenBank/DDBJ databases">
        <authorList>
            <person name="Seth-Smith MB H."/>
        </authorList>
    </citation>
    <scope>NUCLEOTIDE SEQUENCE [LARGE SCALE GENOMIC DNA]</scope>
</reference>
<proteinExistence type="predicted"/>
<keyword evidence="2" id="KW-1185">Reference proteome</keyword>
<protein>
    <recommendedName>
        <fullName evidence="3">Cell wall-active antibiotics response LiaF-like C-terminal domain-containing protein</fullName>
    </recommendedName>
</protein>
<dbReference type="EMBL" id="LT993738">
    <property type="protein sequence ID" value="SPN73710.1"/>
    <property type="molecule type" value="Genomic_DNA"/>
</dbReference>
<sequence>MGFTLRYLFLGFVFFAVSSFGNQILSVPHWLSEEESFYTHRFDFSKNYPDMENIEIQAQRKKRVEFNMTGEFPRLETVDYVGSFGHLRAKFRGHYSVLSCLNFSCGACKMDMDFRGNWRKSGTITICNQQEPITLKLPQDVGVIVHTKISLKGKVCILGNLVKQGWGVWNKTYHNDLVGVSEVTLVFNVASGGGTITLS</sequence>
<dbReference type="KEGG" id="csee:C10C_0551"/>
<gene>
    <name evidence="1" type="ORF">C10C_0551</name>
</gene>
<dbReference type="Proteomes" id="UP000244926">
    <property type="component" value="Chromosome I"/>
</dbReference>
<name>A0A2R8FB96_9CHLA</name>
<organism evidence="1 2">
    <name type="scientific">Chlamydia serpentis</name>
    <dbReference type="NCBI Taxonomy" id="1967782"/>
    <lineage>
        <taxon>Bacteria</taxon>
        <taxon>Pseudomonadati</taxon>
        <taxon>Chlamydiota</taxon>
        <taxon>Chlamydiia</taxon>
        <taxon>Chlamydiales</taxon>
        <taxon>Chlamydiaceae</taxon>
        <taxon>Chlamydia/Chlamydophila group</taxon>
        <taxon>Chlamydia</taxon>
    </lineage>
</organism>
<evidence type="ECO:0000313" key="1">
    <source>
        <dbReference type="EMBL" id="SPN73710.1"/>
    </source>
</evidence>
<dbReference type="AlphaFoldDB" id="A0A2R8FB96"/>